<dbReference type="Pfam" id="PF05037">
    <property type="entry name" value="DUF669"/>
    <property type="match status" value="1"/>
</dbReference>
<feature type="compositionally biased region" description="Acidic residues" evidence="1">
    <location>
        <begin position="162"/>
        <end position="178"/>
    </location>
</feature>
<dbReference type="InterPro" id="IPR007731">
    <property type="entry name" value="DUF669"/>
</dbReference>
<evidence type="ECO:0000313" key="2">
    <source>
        <dbReference type="EMBL" id="EKU93383.1"/>
    </source>
</evidence>
<name>K9E9N9_9LACT</name>
<dbReference type="RefSeq" id="WP_003778243.1">
    <property type="nucleotide sequence ID" value="NZ_JH992959.1"/>
</dbReference>
<dbReference type="Proteomes" id="UP000009875">
    <property type="component" value="Unassembled WGS sequence"/>
</dbReference>
<proteinExistence type="predicted"/>
<evidence type="ECO:0008006" key="4">
    <source>
        <dbReference type="Google" id="ProtNLM"/>
    </source>
</evidence>
<sequence length="178" mass="20335">MLFKADYSNLNSGNKDFEPLPTGEYEMIIKKAGENATPNGAETFQIDLVVRNDIQENKGYQNRHIFNDNWKRKNGPNAGQYPVDDFQYILMATEVPEGTEINSMDDFAQAITGKPVRVYVKKEYSDYREEDVNEVAPWNYGKSHYPIVNHTWKDGTPASSPADDDDDEITINEDDIPF</sequence>
<organism evidence="2 3">
    <name type="scientific">Alloiococcus otitis ATCC 51267</name>
    <dbReference type="NCBI Taxonomy" id="883081"/>
    <lineage>
        <taxon>Bacteria</taxon>
        <taxon>Bacillati</taxon>
        <taxon>Bacillota</taxon>
        <taxon>Bacilli</taxon>
        <taxon>Lactobacillales</taxon>
        <taxon>Carnobacteriaceae</taxon>
        <taxon>Alloiococcus</taxon>
    </lineage>
</organism>
<evidence type="ECO:0000256" key="1">
    <source>
        <dbReference type="SAM" id="MobiDB-lite"/>
    </source>
</evidence>
<dbReference type="EMBL" id="AGXA01000021">
    <property type="protein sequence ID" value="EKU93383.1"/>
    <property type="molecule type" value="Genomic_DNA"/>
</dbReference>
<gene>
    <name evidence="2" type="ORF">HMPREF9698_01131</name>
</gene>
<accession>K9E9N9</accession>
<keyword evidence="3" id="KW-1185">Reference proteome</keyword>
<feature type="region of interest" description="Disordered" evidence="1">
    <location>
        <begin position="152"/>
        <end position="178"/>
    </location>
</feature>
<reference evidence="2 3" key="1">
    <citation type="submission" date="2012-09" db="EMBL/GenBank/DDBJ databases">
        <title>The Genome Sequence of Alloiococcus otitis ATCC 51267.</title>
        <authorList>
            <consortium name="The Broad Institute Genome Sequencing Platform"/>
            <person name="Earl A."/>
            <person name="Ward D."/>
            <person name="Feldgarden M."/>
            <person name="Gevers D."/>
            <person name="Huys G."/>
            <person name="Walker B."/>
            <person name="Young S.K."/>
            <person name="Zeng Q."/>
            <person name="Gargeya S."/>
            <person name="Fitzgerald M."/>
            <person name="Haas B."/>
            <person name="Abouelleil A."/>
            <person name="Alvarado L."/>
            <person name="Arachchi H.M."/>
            <person name="Berlin A.M."/>
            <person name="Chapman S.B."/>
            <person name="Goldberg J."/>
            <person name="Griggs A."/>
            <person name="Gujja S."/>
            <person name="Hansen M."/>
            <person name="Howarth C."/>
            <person name="Imamovic A."/>
            <person name="Larimer J."/>
            <person name="McCowen C."/>
            <person name="Montmayeur A."/>
            <person name="Murphy C."/>
            <person name="Neiman D."/>
            <person name="Pearson M."/>
            <person name="Priest M."/>
            <person name="Roberts A."/>
            <person name="Saif S."/>
            <person name="Shea T."/>
            <person name="Sisk P."/>
            <person name="Sykes S."/>
            <person name="Wortman J."/>
            <person name="Nusbaum C."/>
            <person name="Birren B."/>
        </authorList>
    </citation>
    <scope>NUCLEOTIDE SEQUENCE [LARGE SCALE GENOMIC DNA]</scope>
    <source>
        <strain evidence="2 3">ATCC 51267</strain>
    </source>
</reference>
<dbReference type="OrthoDB" id="1707979at2"/>
<dbReference type="AlphaFoldDB" id="K9E9N9"/>
<dbReference type="STRING" id="883081.HMPREF9698_01131"/>
<protein>
    <recommendedName>
        <fullName evidence="4">DUF669 domain-containing protein</fullName>
    </recommendedName>
</protein>
<comment type="caution">
    <text evidence="2">The sequence shown here is derived from an EMBL/GenBank/DDBJ whole genome shotgun (WGS) entry which is preliminary data.</text>
</comment>
<evidence type="ECO:0000313" key="3">
    <source>
        <dbReference type="Proteomes" id="UP000009875"/>
    </source>
</evidence>
<dbReference type="eggNOG" id="ENOG5032STT">
    <property type="taxonomic scope" value="Bacteria"/>
</dbReference>
<dbReference type="HOGENOM" id="CLU_118528_0_0_9"/>